<comment type="caution">
    <text evidence="1">The sequence shown here is derived from an EMBL/GenBank/DDBJ whole genome shotgun (WGS) entry which is preliminary data.</text>
</comment>
<accession>A0ABQ8JA95</accession>
<reference evidence="1 2" key="1">
    <citation type="journal article" date="2018" name="J. Allergy Clin. Immunol.">
        <title>High-quality assembly of Dermatophagoides pteronyssinus genome and transcriptome reveals a wide range of novel allergens.</title>
        <authorList>
            <person name="Liu X.Y."/>
            <person name="Yang K.Y."/>
            <person name="Wang M.Q."/>
            <person name="Kwok J.S."/>
            <person name="Zeng X."/>
            <person name="Yang Z."/>
            <person name="Xiao X.J."/>
            <person name="Lau C.P."/>
            <person name="Li Y."/>
            <person name="Huang Z.M."/>
            <person name="Ba J.G."/>
            <person name="Yim A.K."/>
            <person name="Ouyang C.Y."/>
            <person name="Ngai S.M."/>
            <person name="Chan T.F."/>
            <person name="Leung E.L."/>
            <person name="Liu L."/>
            <person name="Liu Z.G."/>
            <person name="Tsui S.K."/>
        </authorList>
    </citation>
    <scope>NUCLEOTIDE SEQUENCE [LARGE SCALE GENOMIC DNA]</scope>
    <source>
        <strain evidence="1">Derp</strain>
    </source>
</reference>
<keyword evidence="2" id="KW-1185">Reference proteome</keyword>
<evidence type="ECO:0000313" key="2">
    <source>
        <dbReference type="Proteomes" id="UP000887458"/>
    </source>
</evidence>
<reference evidence="1 2" key="2">
    <citation type="journal article" date="2022" name="Mol. Biol. Evol.">
        <title>Comparative Genomics Reveals Insights into the Divergent Evolution of Astigmatic Mites and Household Pest Adaptations.</title>
        <authorList>
            <person name="Xiong Q."/>
            <person name="Wan A.T."/>
            <person name="Liu X."/>
            <person name="Fung C.S."/>
            <person name="Xiao X."/>
            <person name="Malainual N."/>
            <person name="Hou J."/>
            <person name="Wang L."/>
            <person name="Wang M."/>
            <person name="Yang K.Y."/>
            <person name="Cui Y."/>
            <person name="Leung E.L."/>
            <person name="Nong W."/>
            <person name="Shin S.K."/>
            <person name="Au S.W."/>
            <person name="Jeong K.Y."/>
            <person name="Chew F.T."/>
            <person name="Hui J.H."/>
            <person name="Leung T.F."/>
            <person name="Tungtrongchitr A."/>
            <person name="Zhong N."/>
            <person name="Liu Z."/>
            <person name="Tsui S.K."/>
        </authorList>
    </citation>
    <scope>NUCLEOTIDE SEQUENCE [LARGE SCALE GENOMIC DNA]</scope>
    <source>
        <strain evidence="1">Derp</strain>
    </source>
</reference>
<name>A0ABQ8JA95_DERPT</name>
<gene>
    <name evidence="1" type="ORF">DERP_009568</name>
</gene>
<sequence>MNGCDAKEFISDIASAISHFFTNDGQDAKHHDLIIYKINLLSILSVDLGTRQVIAQSLMLVIFSYIWSLTLHSQRPVTGKIR</sequence>
<organism evidence="1 2">
    <name type="scientific">Dermatophagoides pteronyssinus</name>
    <name type="common">European house dust mite</name>
    <dbReference type="NCBI Taxonomy" id="6956"/>
    <lineage>
        <taxon>Eukaryota</taxon>
        <taxon>Metazoa</taxon>
        <taxon>Ecdysozoa</taxon>
        <taxon>Arthropoda</taxon>
        <taxon>Chelicerata</taxon>
        <taxon>Arachnida</taxon>
        <taxon>Acari</taxon>
        <taxon>Acariformes</taxon>
        <taxon>Sarcoptiformes</taxon>
        <taxon>Astigmata</taxon>
        <taxon>Psoroptidia</taxon>
        <taxon>Analgoidea</taxon>
        <taxon>Pyroglyphidae</taxon>
        <taxon>Dermatophagoidinae</taxon>
        <taxon>Dermatophagoides</taxon>
    </lineage>
</organism>
<dbReference type="EMBL" id="NJHN03000058">
    <property type="protein sequence ID" value="KAH9419511.1"/>
    <property type="molecule type" value="Genomic_DNA"/>
</dbReference>
<proteinExistence type="predicted"/>
<evidence type="ECO:0000313" key="1">
    <source>
        <dbReference type="EMBL" id="KAH9419511.1"/>
    </source>
</evidence>
<dbReference type="Proteomes" id="UP000887458">
    <property type="component" value="Unassembled WGS sequence"/>
</dbReference>
<protein>
    <submittedName>
        <fullName evidence="1">Uncharacterized protein</fullName>
    </submittedName>
</protein>